<dbReference type="GO" id="GO:0055075">
    <property type="term" value="P:potassium ion homeostasis"/>
    <property type="evidence" value="ECO:0007669"/>
    <property type="project" value="Ensembl"/>
</dbReference>
<organism evidence="2 3">
    <name type="scientific">Sphenodon punctatus</name>
    <name type="common">Tuatara</name>
    <name type="synonym">Hatteria punctata</name>
    <dbReference type="NCBI Taxonomy" id="8508"/>
    <lineage>
        <taxon>Eukaryota</taxon>
        <taxon>Metazoa</taxon>
        <taxon>Chordata</taxon>
        <taxon>Craniata</taxon>
        <taxon>Vertebrata</taxon>
        <taxon>Euteleostomi</taxon>
        <taxon>Lepidosauria</taxon>
        <taxon>Sphenodontia</taxon>
        <taxon>Sphenodontidae</taxon>
        <taxon>Sphenodon</taxon>
    </lineage>
</organism>
<dbReference type="AlphaFoldDB" id="A0A8D0HL78"/>
<keyword evidence="1" id="KW-1133">Transmembrane helix</keyword>
<reference evidence="2" key="1">
    <citation type="submission" date="2025-08" db="UniProtKB">
        <authorList>
            <consortium name="Ensembl"/>
        </authorList>
    </citation>
    <scope>IDENTIFICATION</scope>
</reference>
<dbReference type="Ensembl" id="ENSSPUT00000025045.1">
    <property type="protein sequence ID" value="ENSSPUP00000023479.1"/>
    <property type="gene ID" value="ENSSPUG00000018017.1"/>
</dbReference>
<dbReference type="Proteomes" id="UP000694392">
    <property type="component" value="Unplaced"/>
</dbReference>
<dbReference type="PANTHER" id="PTHR15446">
    <property type="entry name" value="UROPLAKIN III"/>
    <property type="match status" value="1"/>
</dbReference>
<sequence length="265" mass="28864">MQTHLGSQPTFWEPLALMCSLRPQIANTRFATNNPTLTTVALEKPFCVFDGSLSQGVSYVVYLYVKADAGNSSVTDNSSKPLDTTFQETNGGQLGPYKAATFGVPNCASPPKLSDVTDTQKVSDLLNQYLLRVGDDRSCLYDPNFQGACNPPLVQNTAYRFKYILVDKAAGVMKDQTLWSDQIKTNKMKQSSTIDTWPGRRSGGMIVVTSILSTLMFFLLLGFLASIFCVVNGSGEPETAMETRHESQITQQGVLSVQGSAETAN</sequence>
<dbReference type="GO" id="GO:0000902">
    <property type="term" value="P:cell morphogenesis"/>
    <property type="evidence" value="ECO:0007669"/>
    <property type="project" value="Ensembl"/>
</dbReference>
<keyword evidence="1" id="KW-0812">Transmembrane</keyword>
<evidence type="ECO:0000313" key="3">
    <source>
        <dbReference type="Proteomes" id="UP000694392"/>
    </source>
</evidence>
<dbReference type="PANTHER" id="PTHR15446:SF17">
    <property type="entry name" value="UROPLAKIN-3A"/>
    <property type="match status" value="1"/>
</dbReference>
<feature type="transmembrane region" description="Helical" evidence="1">
    <location>
        <begin position="206"/>
        <end position="228"/>
    </location>
</feature>
<dbReference type="GO" id="GO:0015840">
    <property type="term" value="P:urea transport"/>
    <property type="evidence" value="ECO:0007669"/>
    <property type="project" value="Ensembl"/>
</dbReference>
<gene>
    <name evidence="2" type="primary">UPK3A</name>
</gene>
<dbReference type="GO" id="GO:0006833">
    <property type="term" value="P:water transport"/>
    <property type="evidence" value="ECO:0007669"/>
    <property type="project" value="Ensembl"/>
</dbReference>
<name>A0A8D0HL78_SPHPU</name>
<dbReference type="InterPro" id="IPR024831">
    <property type="entry name" value="Uroplakin-3"/>
</dbReference>
<proteinExistence type="predicted"/>
<dbReference type="GO" id="GO:0030855">
    <property type="term" value="P:epithelial cell differentiation"/>
    <property type="evidence" value="ECO:0007669"/>
    <property type="project" value="Ensembl"/>
</dbReference>
<dbReference type="GeneTree" id="ENSGT00940000153392"/>
<evidence type="ECO:0000313" key="2">
    <source>
        <dbReference type="Ensembl" id="ENSSPUP00000023479.1"/>
    </source>
</evidence>
<keyword evidence="3" id="KW-1185">Reference proteome</keyword>
<dbReference type="OMA" id="EKPFCVF"/>
<dbReference type="GO" id="GO:0055078">
    <property type="term" value="P:sodium ion homeostasis"/>
    <property type="evidence" value="ECO:0007669"/>
    <property type="project" value="Ensembl"/>
</dbReference>
<dbReference type="GO" id="GO:0001822">
    <property type="term" value="P:kidney development"/>
    <property type="evidence" value="ECO:0007669"/>
    <property type="project" value="Ensembl"/>
</dbReference>
<dbReference type="GO" id="GO:0120001">
    <property type="term" value="C:apical plasma membrane urothelial plaque"/>
    <property type="evidence" value="ECO:0007669"/>
    <property type="project" value="Ensembl"/>
</dbReference>
<dbReference type="GO" id="GO:0060157">
    <property type="term" value="P:urinary bladder development"/>
    <property type="evidence" value="ECO:0007669"/>
    <property type="project" value="Ensembl"/>
</dbReference>
<accession>A0A8D0HL78</accession>
<reference evidence="2" key="2">
    <citation type="submission" date="2025-09" db="UniProtKB">
        <authorList>
            <consortium name="Ensembl"/>
        </authorList>
    </citation>
    <scope>IDENTIFICATION</scope>
</reference>
<evidence type="ECO:0000256" key="1">
    <source>
        <dbReference type="SAM" id="Phobius"/>
    </source>
</evidence>
<protein>
    <submittedName>
        <fullName evidence="2">Uroplakin 3A</fullName>
    </submittedName>
</protein>
<keyword evidence="1" id="KW-0472">Membrane</keyword>